<keyword evidence="4" id="KW-1185">Reference proteome</keyword>
<evidence type="ECO:0000313" key="3">
    <source>
        <dbReference type="EMBL" id="MBK6007779.1"/>
    </source>
</evidence>
<keyword evidence="2" id="KW-1133">Transmembrane helix</keyword>
<evidence type="ECO:0000256" key="1">
    <source>
        <dbReference type="SAM" id="MobiDB-lite"/>
    </source>
</evidence>
<organism evidence="3 4">
    <name type="scientific">Ramlibacter ginsenosidimutans</name>
    <dbReference type="NCBI Taxonomy" id="502333"/>
    <lineage>
        <taxon>Bacteria</taxon>
        <taxon>Pseudomonadati</taxon>
        <taxon>Pseudomonadota</taxon>
        <taxon>Betaproteobacteria</taxon>
        <taxon>Burkholderiales</taxon>
        <taxon>Comamonadaceae</taxon>
        <taxon>Ramlibacter</taxon>
    </lineage>
</organism>
<keyword evidence="2" id="KW-0472">Membrane</keyword>
<dbReference type="Gene3D" id="3.30.70.1230">
    <property type="entry name" value="Nucleotide cyclase"/>
    <property type="match status" value="1"/>
</dbReference>
<dbReference type="InterPro" id="IPR029787">
    <property type="entry name" value="Nucleotide_cyclase"/>
</dbReference>
<sequence>MNAESAPLPVPASVLFLRMRGWAESLPSEQSRRRTELAATVRTALAAWSEDRRVVLEAADGLAVVGEGDPAQALQAARLAALSTTDGDVGIGLHHGPVRASGDTVTQVRVQGDGIATAAALAGFHGPQTVLMSQSFREALAARSPRQAETLRPAGEMVDERLRSHTLFVFDPVPARRRAVRRALAGVLGMMLLLAAGLAARQMRERYEEAHRPAILVLDIKPTGEVFVDGDAKGTAPPLVRLSVPPGTHIIEVRNGKLPPLITEVQLQPGEQMELKHVFVPPPPPVARKPKPQPPRKLTPAEKLEHAISKYKFW</sequence>
<proteinExistence type="predicted"/>
<evidence type="ECO:0008006" key="5">
    <source>
        <dbReference type="Google" id="ProtNLM"/>
    </source>
</evidence>
<keyword evidence="2" id="KW-0812">Transmembrane</keyword>
<protein>
    <recommendedName>
        <fullName evidence="5">PEGA domain-containing protein</fullName>
    </recommendedName>
</protein>
<reference evidence="3" key="1">
    <citation type="journal article" date="2012" name="J. Microbiol. Biotechnol.">
        <title>Ramlibacter ginsenosidimutans sp. nov., with ginsenoside-converting activity.</title>
        <authorList>
            <person name="Wang L."/>
            <person name="An D.S."/>
            <person name="Kim S.G."/>
            <person name="Jin F.X."/>
            <person name="Kim S.C."/>
            <person name="Lee S.T."/>
            <person name="Im W.T."/>
        </authorList>
    </citation>
    <scope>NUCLEOTIDE SEQUENCE</scope>
    <source>
        <strain evidence="3">KACC 17527</strain>
    </source>
</reference>
<dbReference type="EMBL" id="JAEPWM010000007">
    <property type="protein sequence ID" value="MBK6007779.1"/>
    <property type="molecule type" value="Genomic_DNA"/>
</dbReference>
<feature type="region of interest" description="Disordered" evidence="1">
    <location>
        <begin position="282"/>
        <end position="302"/>
    </location>
</feature>
<name>A0A934TUM3_9BURK</name>
<dbReference type="RefSeq" id="WP_201173925.1">
    <property type="nucleotide sequence ID" value="NZ_JAEPWM010000007.1"/>
</dbReference>
<feature type="transmembrane region" description="Helical" evidence="2">
    <location>
        <begin position="183"/>
        <end position="200"/>
    </location>
</feature>
<reference evidence="3" key="2">
    <citation type="submission" date="2021-01" db="EMBL/GenBank/DDBJ databases">
        <authorList>
            <person name="Kang M."/>
        </authorList>
    </citation>
    <scope>NUCLEOTIDE SEQUENCE</scope>
    <source>
        <strain evidence="3">KACC 17527</strain>
    </source>
</reference>
<gene>
    <name evidence="3" type="ORF">JJB11_16895</name>
</gene>
<comment type="caution">
    <text evidence="3">The sequence shown here is derived from an EMBL/GenBank/DDBJ whole genome shotgun (WGS) entry which is preliminary data.</text>
</comment>
<accession>A0A934TUM3</accession>
<dbReference type="SUPFAM" id="SSF55073">
    <property type="entry name" value="Nucleotide cyclase"/>
    <property type="match status" value="1"/>
</dbReference>
<evidence type="ECO:0000313" key="4">
    <source>
        <dbReference type="Proteomes" id="UP000630528"/>
    </source>
</evidence>
<dbReference type="Proteomes" id="UP000630528">
    <property type="component" value="Unassembled WGS sequence"/>
</dbReference>
<dbReference type="AlphaFoldDB" id="A0A934TUM3"/>
<feature type="compositionally biased region" description="Pro residues" evidence="1">
    <location>
        <begin position="282"/>
        <end position="297"/>
    </location>
</feature>
<evidence type="ECO:0000256" key="2">
    <source>
        <dbReference type="SAM" id="Phobius"/>
    </source>
</evidence>